<evidence type="ECO:0008006" key="4">
    <source>
        <dbReference type="Google" id="ProtNLM"/>
    </source>
</evidence>
<feature type="transmembrane region" description="Helical" evidence="1">
    <location>
        <begin position="35"/>
        <end position="56"/>
    </location>
</feature>
<organism evidence="2 3">
    <name type="scientific">Leyella stercorea DSM 18206</name>
    <dbReference type="NCBI Taxonomy" id="1002367"/>
    <lineage>
        <taxon>Bacteria</taxon>
        <taxon>Pseudomonadati</taxon>
        <taxon>Bacteroidota</taxon>
        <taxon>Bacteroidia</taxon>
        <taxon>Bacteroidales</taxon>
        <taxon>Prevotellaceae</taxon>
        <taxon>Leyella</taxon>
    </lineage>
</organism>
<name>G6AUT2_9BACT</name>
<protein>
    <recommendedName>
        <fullName evidence="4">Positive regulator of sigma(E), RseC/MucC</fullName>
    </recommendedName>
</protein>
<evidence type="ECO:0000256" key="1">
    <source>
        <dbReference type="SAM" id="Phobius"/>
    </source>
</evidence>
<dbReference type="AlphaFoldDB" id="G6AUT2"/>
<feature type="transmembrane region" description="Helical" evidence="1">
    <location>
        <begin position="62"/>
        <end position="82"/>
    </location>
</feature>
<dbReference type="PATRIC" id="fig|1002367.3.peg.294"/>
<keyword evidence="1" id="KW-0472">Membrane</keyword>
<comment type="caution">
    <text evidence="2">The sequence shown here is derived from an EMBL/GenBank/DDBJ whole genome shotgun (WGS) entry which is preliminary data.</text>
</comment>
<dbReference type="GeneID" id="78336234"/>
<dbReference type="HOGENOM" id="CLU_161351_0_0_10"/>
<evidence type="ECO:0000313" key="2">
    <source>
        <dbReference type="EMBL" id="EHJ41814.1"/>
    </source>
</evidence>
<keyword evidence="1" id="KW-1133">Transmembrane helix</keyword>
<evidence type="ECO:0000313" key="3">
    <source>
        <dbReference type="Proteomes" id="UP000004407"/>
    </source>
</evidence>
<gene>
    <name evidence="2" type="ORF">HMPREF0673_00367</name>
</gene>
<proteinExistence type="predicted"/>
<keyword evidence="1" id="KW-0812">Transmembrane</keyword>
<dbReference type="RefSeq" id="WP_007897266.1">
    <property type="nucleotide sequence ID" value="NZ_JH379368.1"/>
</dbReference>
<dbReference type="EMBL" id="AFZZ01000046">
    <property type="protein sequence ID" value="EHJ41814.1"/>
    <property type="molecule type" value="Genomic_DNA"/>
</dbReference>
<sequence length="109" mass="12621">MTDREFETYWKENRMTILEKNDEYRHAKENFKIHSGADLILFGIPVVAGIVSINNVPLQNELLKWIVSAVITIVCFALSVWVKSLITGTVSPDEVEQRLKETKRREMVE</sequence>
<accession>G6AUT2</accession>
<dbReference type="Proteomes" id="UP000004407">
    <property type="component" value="Unassembled WGS sequence"/>
</dbReference>
<reference evidence="2 3" key="1">
    <citation type="submission" date="2011-08" db="EMBL/GenBank/DDBJ databases">
        <authorList>
            <person name="Weinstock G."/>
            <person name="Sodergren E."/>
            <person name="Clifton S."/>
            <person name="Fulton L."/>
            <person name="Fulton B."/>
            <person name="Courtney L."/>
            <person name="Fronick C."/>
            <person name="Harrison M."/>
            <person name="Strong C."/>
            <person name="Farmer C."/>
            <person name="Delahaunty K."/>
            <person name="Markovic C."/>
            <person name="Hall O."/>
            <person name="Minx P."/>
            <person name="Tomlinson C."/>
            <person name="Mitreva M."/>
            <person name="Hou S."/>
            <person name="Chen J."/>
            <person name="Wollam A."/>
            <person name="Pepin K.H."/>
            <person name="Johnson M."/>
            <person name="Bhonagiri V."/>
            <person name="Zhang X."/>
            <person name="Suruliraj S."/>
            <person name="Warren W."/>
            <person name="Chinwalla A."/>
            <person name="Mardis E.R."/>
            <person name="Wilson R.K."/>
        </authorList>
    </citation>
    <scope>NUCLEOTIDE SEQUENCE [LARGE SCALE GENOMIC DNA]</scope>
    <source>
        <strain evidence="2 3">DSM 18206</strain>
    </source>
</reference>